<dbReference type="GO" id="GO:0003700">
    <property type="term" value="F:DNA-binding transcription factor activity"/>
    <property type="evidence" value="ECO:0007669"/>
    <property type="project" value="InterPro"/>
</dbReference>
<keyword evidence="1" id="KW-0805">Transcription regulation</keyword>
<keyword evidence="3" id="KW-0804">Transcription</keyword>
<dbReference type="InterPro" id="IPR036388">
    <property type="entry name" value="WH-like_DNA-bd_sf"/>
</dbReference>
<dbReference type="Gene3D" id="1.10.10.10">
    <property type="entry name" value="Winged helix-like DNA-binding domain superfamily/Winged helix DNA-binding domain"/>
    <property type="match status" value="1"/>
</dbReference>
<accession>A0A8J2TIN2</accession>
<dbReference type="PANTHER" id="PTHR43537:SF5">
    <property type="entry name" value="UXU OPERON TRANSCRIPTIONAL REGULATOR"/>
    <property type="match status" value="1"/>
</dbReference>
<dbReference type="CDD" id="cd07377">
    <property type="entry name" value="WHTH_GntR"/>
    <property type="match status" value="1"/>
</dbReference>
<dbReference type="RefSeq" id="WP_188391916.1">
    <property type="nucleotide sequence ID" value="NZ_BMEV01000026.1"/>
</dbReference>
<dbReference type="InterPro" id="IPR000524">
    <property type="entry name" value="Tscrpt_reg_HTH_GntR"/>
</dbReference>
<dbReference type="PANTHER" id="PTHR43537">
    <property type="entry name" value="TRANSCRIPTIONAL REGULATOR, GNTR FAMILY"/>
    <property type="match status" value="1"/>
</dbReference>
<dbReference type="Pfam" id="PF07729">
    <property type="entry name" value="FCD"/>
    <property type="match status" value="1"/>
</dbReference>
<dbReference type="AlphaFoldDB" id="A0A8J2TIN2"/>
<dbReference type="Gene3D" id="1.20.120.530">
    <property type="entry name" value="GntR ligand-binding domain-like"/>
    <property type="match status" value="1"/>
</dbReference>
<keyword evidence="2" id="KW-0238">DNA-binding</keyword>
<proteinExistence type="predicted"/>
<evidence type="ECO:0000256" key="1">
    <source>
        <dbReference type="ARBA" id="ARBA00023015"/>
    </source>
</evidence>
<dbReference type="SUPFAM" id="SSF48008">
    <property type="entry name" value="GntR ligand-binding domain-like"/>
    <property type="match status" value="1"/>
</dbReference>
<comment type="caution">
    <text evidence="5">The sequence shown here is derived from an EMBL/GenBank/DDBJ whole genome shotgun (WGS) entry which is preliminary data.</text>
</comment>
<dbReference type="InterPro" id="IPR008920">
    <property type="entry name" value="TF_FadR/GntR_C"/>
</dbReference>
<dbReference type="SUPFAM" id="SSF46785">
    <property type="entry name" value="Winged helix' DNA-binding domain"/>
    <property type="match status" value="1"/>
</dbReference>
<dbReference type="SMART" id="SM00895">
    <property type="entry name" value="FCD"/>
    <property type="match status" value="1"/>
</dbReference>
<evidence type="ECO:0000313" key="5">
    <source>
        <dbReference type="EMBL" id="GFZ75609.1"/>
    </source>
</evidence>
<dbReference type="Proteomes" id="UP000602050">
    <property type="component" value="Unassembled WGS sequence"/>
</dbReference>
<dbReference type="InterPro" id="IPR036390">
    <property type="entry name" value="WH_DNA-bd_sf"/>
</dbReference>
<gene>
    <name evidence="5" type="ORF">GCM10010978_16490</name>
</gene>
<dbReference type="PRINTS" id="PR00035">
    <property type="entry name" value="HTHGNTR"/>
</dbReference>
<evidence type="ECO:0000313" key="6">
    <source>
        <dbReference type="Proteomes" id="UP000602050"/>
    </source>
</evidence>
<dbReference type="PROSITE" id="PS50949">
    <property type="entry name" value="HTH_GNTR"/>
    <property type="match status" value="1"/>
</dbReference>
<dbReference type="GO" id="GO:0003677">
    <property type="term" value="F:DNA binding"/>
    <property type="evidence" value="ECO:0007669"/>
    <property type="project" value="UniProtKB-KW"/>
</dbReference>
<dbReference type="InterPro" id="IPR011711">
    <property type="entry name" value="GntR_C"/>
</dbReference>
<reference evidence="5" key="2">
    <citation type="submission" date="2020-09" db="EMBL/GenBank/DDBJ databases">
        <authorList>
            <person name="Sun Q."/>
            <person name="Zhou Y."/>
        </authorList>
    </citation>
    <scope>NUCLEOTIDE SEQUENCE</scope>
    <source>
        <strain evidence="5">CGMCC 1.12360</strain>
    </source>
</reference>
<evidence type="ECO:0000259" key="4">
    <source>
        <dbReference type="PROSITE" id="PS50949"/>
    </source>
</evidence>
<name>A0A8J2TIN2_9BACI</name>
<protein>
    <submittedName>
        <fullName evidence="5">GntR family transcriptional regulator</fullName>
    </submittedName>
</protein>
<evidence type="ECO:0000256" key="2">
    <source>
        <dbReference type="ARBA" id="ARBA00023125"/>
    </source>
</evidence>
<organism evidence="5 6">
    <name type="scientific">Compostibacillus humi</name>
    <dbReference type="NCBI Taxonomy" id="1245525"/>
    <lineage>
        <taxon>Bacteria</taxon>
        <taxon>Bacillati</taxon>
        <taxon>Bacillota</taxon>
        <taxon>Bacilli</taxon>
        <taxon>Bacillales</taxon>
        <taxon>Bacillaceae</taxon>
        <taxon>Compostibacillus</taxon>
    </lineage>
</organism>
<keyword evidence="6" id="KW-1185">Reference proteome</keyword>
<feature type="domain" description="HTH gntR-type" evidence="4">
    <location>
        <begin position="10"/>
        <end position="77"/>
    </location>
</feature>
<dbReference type="SMART" id="SM00345">
    <property type="entry name" value="HTH_GNTR"/>
    <property type="match status" value="1"/>
</dbReference>
<dbReference type="Pfam" id="PF00392">
    <property type="entry name" value="GntR"/>
    <property type="match status" value="1"/>
</dbReference>
<reference evidence="5" key="1">
    <citation type="journal article" date="2014" name="Int. J. Syst. Evol. Microbiol.">
        <title>Complete genome sequence of Corynebacterium casei LMG S-19264T (=DSM 44701T), isolated from a smear-ripened cheese.</title>
        <authorList>
            <consortium name="US DOE Joint Genome Institute (JGI-PGF)"/>
            <person name="Walter F."/>
            <person name="Albersmeier A."/>
            <person name="Kalinowski J."/>
            <person name="Ruckert C."/>
        </authorList>
    </citation>
    <scope>NUCLEOTIDE SEQUENCE</scope>
    <source>
        <strain evidence="5">CGMCC 1.12360</strain>
    </source>
</reference>
<evidence type="ECO:0000256" key="3">
    <source>
        <dbReference type="ARBA" id="ARBA00023163"/>
    </source>
</evidence>
<sequence length="223" mass="26632">MNDNDQLLIKPLGELIADKLKEDIYQRKIKFGSRLIETDLAVRFDVSRSTIREALRILEQEELVISKARKGTFVAKFTNKDLKELTEVRKLIEVKAFLNALDHLQKNHYEDLQHILFQMEQAAKDNDWNTLVELDMSFHQYVIQLCGNSRIIKIYESIQTQVRVYMAHLDQYYSSPTSYYREHKDLYDILLQKDRELVKKQLENHIEYVEERVLHLPDDEEFQ</sequence>
<dbReference type="EMBL" id="BMEV01000026">
    <property type="protein sequence ID" value="GFZ75609.1"/>
    <property type="molecule type" value="Genomic_DNA"/>
</dbReference>